<evidence type="ECO:0000256" key="1">
    <source>
        <dbReference type="SAM" id="Coils"/>
    </source>
</evidence>
<dbReference type="OrthoDB" id="1737200at2759"/>
<dbReference type="Proteomes" id="UP000504635">
    <property type="component" value="Unplaced"/>
</dbReference>
<dbReference type="InterPro" id="IPR002083">
    <property type="entry name" value="MATH/TRAF_dom"/>
</dbReference>
<keyword evidence="3" id="KW-1185">Reference proteome</keyword>
<dbReference type="FunCoup" id="A0A6J2XF14">
    <property type="interactions" value="16"/>
</dbReference>
<organism evidence="3 4">
    <name type="scientific">Sitophilus oryzae</name>
    <name type="common">Rice weevil</name>
    <name type="synonym">Curculio oryzae</name>
    <dbReference type="NCBI Taxonomy" id="7048"/>
    <lineage>
        <taxon>Eukaryota</taxon>
        <taxon>Metazoa</taxon>
        <taxon>Ecdysozoa</taxon>
        <taxon>Arthropoda</taxon>
        <taxon>Hexapoda</taxon>
        <taxon>Insecta</taxon>
        <taxon>Pterygota</taxon>
        <taxon>Neoptera</taxon>
        <taxon>Endopterygota</taxon>
        <taxon>Coleoptera</taxon>
        <taxon>Polyphaga</taxon>
        <taxon>Cucujiformia</taxon>
        <taxon>Curculionidae</taxon>
        <taxon>Dryophthorinae</taxon>
        <taxon>Sitophilus</taxon>
    </lineage>
</organism>
<dbReference type="PROSITE" id="PS50144">
    <property type="entry name" value="MATH"/>
    <property type="match status" value="1"/>
</dbReference>
<evidence type="ECO:0000313" key="3">
    <source>
        <dbReference type="Proteomes" id="UP000504635"/>
    </source>
</evidence>
<evidence type="ECO:0000313" key="4">
    <source>
        <dbReference type="RefSeq" id="XP_030749354.1"/>
    </source>
</evidence>
<dbReference type="Gene3D" id="2.60.210.10">
    <property type="entry name" value="Apoptosis, Tumor Necrosis Factor Receptor Associated Protein 2, Chain A"/>
    <property type="match status" value="1"/>
</dbReference>
<reference evidence="4" key="1">
    <citation type="submission" date="2025-08" db="UniProtKB">
        <authorList>
            <consortium name="RefSeq"/>
        </authorList>
    </citation>
    <scope>IDENTIFICATION</scope>
    <source>
        <tissue evidence="4">Gonads</tissue>
    </source>
</reference>
<feature type="domain" description="MATH" evidence="2">
    <location>
        <begin position="323"/>
        <end position="467"/>
    </location>
</feature>
<evidence type="ECO:0000259" key="2">
    <source>
        <dbReference type="PROSITE" id="PS50144"/>
    </source>
</evidence>
<dbReference type="AlphaFoldDB" id="A0A6J2XF14"/>
<dbReference type="Gene3D" id="3.30.40.10">
    <property type="entry name" value="Zinc/RING finger domain, C3HC4 (zinc finger)"/>
    <property type="match status" value="1"/>
</dbReference>
<dbReference type="KEGG" id="soy:115877354"/>
<sequence>MSNNRSFPCYFCNQTIKNETQVGHAAVCSKVLIPCTFKCGAYIQRSNMPKHSLECVNNTNNLKRPVQKQANTVNTLDRNGIYTSTPKTQDEVNVRKRYSDHEASLAFKQLQNGSNDNSRRSLDEIKTSLYQHSLALQKINYTQTIISEWKKNIDLQISQIKSTFKPSTNNEYEKQFKAIQEKLLQVDHFKMDLNILKESVYKENTHFKKTEMDFARNIQDLSNVLKDNNNSMAHMWNDNINMLNKVNLDIDNTRLALDEQKAKTASLVFDLRAVNQIASEAAEKIEIQEREMTSLIQEVNQVKLDIEILEGLVSSYDSNSGCCKRLLWRITEVESKLARAKENDIVLRSPVFYTHQYGYKIRVLLYLNGLNKWKDRYALACLHVLKGEYDMLLPWPCSIEGTVTLRDLSNISQPKNFMKYIKTKKRQGDEDEDEPQESNSTYIFIPHSTLLKGNYIKEDSLFLDININEDNKYETAI</sequence>
<feature type="coiled-coil region" evidence="1">
    <location>
        <begin position="243"/>
        <end position="343"/>
    </location>
</feature>
<dbReference type="GeneID" id="115877354"/>
<gene>
    <name evidence="4" type="primary">LOC115877354</name>
</gene>
<dbReference type="InterPro" id="IPR008974">
    <property type="entry name" value="TRAF-like"/>
</dbReference>
<protein>
    <submittedName>
        <fullName evidence="4">TNF receptor-associated factor 3 isoform X1</fullName>
    </submittedName>
</protein>
<keyword evidence="4" id="KW-0675">Receptor</keyword>
<keyword evidence="1" id="KW-0175">Coiled coil</keyword>
<dbReference type="PANTHER" id="PTHR10131:SF138">
    <property type="entry name" value="RE66324P"/>
    <property type="match status" value="1"/>
</dbReference>
<proteinExistence type="predicted"/>
<dbReference type="PANTHER" id="PTHR10131">
    <property type="entry name" value="TNF RECEPTOR ASSOCIATED FACTOR"/>
    <property type="match status" value="1"/>
</dbReference>
<dbReference type="InParanoid" id="A0A6J2XF14"/>
<accession>A0A6J2XF14</accession>
<name>A0A6J2XF14_SITOR</name>
<dbReference type="Pfam" id="PF22486">
    <property type="entry name" value="MATH_2"/>
    <property type="match status" value="1"/>
</dbReference>
<dbReference type="SUPFAM" id="SSF49599">
    <property type="entry name" value="TRAF domain-like"/>
    <property type="match status" value="2"/>
</dbReference>
<dbReference type="InterPro" id="IPR013083">
    <property type="entry name" value="Znf_RING/FYVE/PHD"/>
</dbReference>
<dbReference type="RefSeq" id="XP_030749354.1">
    <property type="nucleotide sequence ID" value="XM_030893494.1"/>
</dbReference>